<evidence type="ECO:0000256" key="3">
    <source>
        <dbReference type="ARBA" id="ARBA00022692"/>
    </source>
</evidence>
<keyword evidence="6 7" id="KW-0472">Membrane</keyword>
<proteinExistence type="inferred from homology"/>
<feature type="transmembrane region" description="Helical" evidence="7">
    <location>
        <begin position="412"/>
        <end position="435"/>
    </location>
</feature>
<protein>
    <recommendedName>
        <fullName evidence="7">Transmembrane 9 superfamily member</fullName>
    </recommendedName>
</protein>
<dbReference type="GO" id="GO:0005737">
    <property type="term" value="C:cytoplasm"/>
    <property type="evidence" value="ECO:0007669"/>
    <property type="project" value="UniProtKB-ARBA"/>
</dbReference>
<feature type="transmembrane region" description="Helical" evidence="7">
    <location>
        <begin position="278"/>
        <end position="300"/>
    </location>
</feature>
<dbReference type="GO" id="GO:0007034">
    <property type="term" value="P:vacuolar transport"/>
    <property type="evidence" value="ECO:0007669"/>
    <property type="project" value="TreeGrafter"/>
</dbReference>
<comment type="similarity">
    <text evidence="2 7">Belongs to the nonaspanin (TM9SF) (TC 9.A.2) family.</text>
</comment>
<dbReference type="GO" id="GO:0016020">
    <property type="term" value="C:membrane"/>
    <property type="evidence" value="ECO:0007669"/>
    <property type="project" value="UniProtKB-SubCell"/>
</dbReference>
<keyword evidence="3 7" id="KW-0812">Transmembrane</keyword>
<name>A0AAJ5YUV5_9BASI</name>
<evidence type="ECO:0000256" key="4">
    <source>
        <dbReference type="ARBA" id="ARBA00022729"/>
    </source>
</evidence>
<dbReference type="GO" id="GO:0072657">
    <property type="term" value="P:protein localization to membrane"/>
    <property type="evidence" value="ECO:0007669"/>
    <property type="project" value="TreeGrafter"/>
</dbReference>
<sequence length="600" mass="66110">MMMHGAWDVGGLWLVKWVVLLAAVMPCSAWYLPGSAPRSFGKGDSVPVQVNTLQPMSGATPVHGLVSYDYYDDRLAFCKPEVGILPQSGSLGSILLGDRIYNSPLEIHMLQDEQCSLLCKQTVDVKQATFINERINERYGINWMVDGLPVADAGLTSSDGTVRANSVGFALGSTYDANLNRLATPALYNHYRLNVSYHERSPNEYRVVGVNVIPMSIQSLPNGLQGSVSCENAQPMFLSNSSQTPMAYTYDVVWTPSNTPWATRWDAYLHVVDPRIHWYSLLNSIAIVALLCVMVGLIMARAVRRDIYRYNAIDLTEDIQEDYGWKLVHGEVFRPPSSPMLLSVMAGTGAQLLAIAVVTLFFALLGFLSPSNRGSLATIMIITWTLFGIVSGWVSAKVYASFDGEKWRRNMLLTATLFPALVFGTMNLLNVLLVYDHSAGAVPFGTLLTLVVLWSLINAPLSFLGSYLGLKSGAISHPVRVNQIPRQIPPSPWYLRLWPSAILTGIMPFGAAWLELFFIITSLFGNRVYYAFGFLTLTFVVTTAVRCFFTDSRQLLPSVFLHAISTYVLKSTAGNGAHSSRADQVPSGCSLMEYVAYALT</sequence>
<reference evidence="8 9" key="1">
    <citation type="submission" date="2023-03" db="EMBL/GenBank/DDBJ databases">
        <title>Mating type loci evolution in Malassezia.</title>
        <authorList>
            <person name="Coelho M.A."/>
        </authorList>
    </citation>
    <scope>NUCLEOTIDE SEQUENCE [LARGE SCALE GENOMIC DNA]</scope>
    <source>
        <strain evidence="8 9">CBS 9725</strain>
    </source>
</reference>
<dbReference type="PANTHER" id="PTHR10766">
    <property type="entry name" value="TRANSMEMBRANE 9 SUPERFAMILY PROTEIN"/>
    <property type="match status" value="1"/>
</dbReference>
<evidence type="ECO:0000256" key="2">
    <source>
        <dbReference type="ARBA" id="ARBA00005227"/>
    </source>
</evidence>
<feature type="transmembrane region" description="Helical" evidence="7">
    <location>
        <begin position="501"/>
        <end position="523"/>
    </location>
</feature>
<keyword evidence="5 7" id="KW-1133">Transmembrane helix</keyword>
<feature type="transmembrane region" description="Helical" evidence="7">
    <location>
        <begin position="341"/>
        <end position="368"/>
    </location>
</feature>
<dbReference type="Proteomes" id="UP001219567">
    <property type="component" value="Chromosome 6"/>
</dbReference>
<dbReference type="InterPro" id="IPR004240">
    <property type="entry name" value="EMP70"/>
</dbReference>
<evidence type="ECO:0000256" key="7">
    <source>
        <dbReference type="RuleBase" id="RU363079"/>
    </source>
</evidence>
<gene>
    <name evidence="8" type="ORF">MYAM1_003557</name>
</gene>
<evidence type="ECO:0000313" key="8">
    <source>
        <dbReference type="EMBL" id="WFD00805.1"/>
    </source>
</evidence>
<feature type="transmembrane region" description="Helical" evidence="7">
    <location>
        <begin position="447"/>
        <end position="470"/>
    </location>
</feature>
<feature type="transmembrane region" description="Helical" evidence="7">
    <location>
        <begin position="529"/>
        <end position="549"/>
    </location>
</feature>
<dbReference type="EMBL" id="CP119948">
    <property type="protein sequence ID" value="WFD00805.1"/>
    <property type="molecule type" value="Genomic_DNA"/>
</dbReference>
<evidence type="ECO:0000313" key="9">
    <source>
        <dbReference type="Proteomes" id="UP001219567"/>
    </source>
</evidence>
<feature type="transmembrane region" description="Helical" evidence="7">
    <location>
        <begin position="374"/>
        <end position="400"/>
    </location>
</feature>
<evidence type="ECO:0000256" key="5">
    <source>
        <dbReference type="ARBA" id="ARBA00022989"/>
    </source>
</evidence>
<organism evidence="8 9">
    <name type="scientific">Malassezia yamatoensis</name>
    <dbReference type="NCBI Taxonomy" id="253288"/>
    <lineage>
        <taxon>Eukaryota</taxon>
        <taxon>Fungi</taxon>
        <taxon>Dikarya</taxon>
        <taxon>Basidiomycota</taxon>
        <taxon>Ustilaginomycotina</taxon>
        <taxon>Malasseziomycetes</taxon>
        <taxon>Malasseziales</taxon>
        <taxon>Malasseziaceae</taxon>
        <taxon>Malassezia</taxon>
    </lineage>
</organism>
<dbReference type="PANTHER" id="PTHR10766:SF111">
    <property type="entry name" value="TRANSMEMBRANE 9 SUPERFAMILY MEMBER 2"/>
    <property type="match status" value="1"/>
</dbReference>
<dbReference type="AlphaFoldDB" id="A0AAJ5YUV5"/>
<comment type="subcellular location">
    <subcellularLocation>
        <location evidence="1">Membrane</location>
        <topology evidence="1">Multi-pass membrane protein</topology>
    </subcellularLocation>
</comment>
<keyword evidence="9" id="KW-1185">Reference proteome</keyword>
<comment type="caution">
    <text evidence="7">Lacks conserved residue(s) required for the propagation of feature annotation.</text>
</comment>
<feature type="signal peptide" evidence="7">
    <location>
        <begin position="1"/>
        <end position="29"/>
    </location>
</feature>
<dbReference type="Pfam" id="PF02990">
    <property type="entry name" value="EMP70"/>
    <property type="match status" value="1"/>
</dbReference>
<evidence type="ECO:0000256" key="1">
    <source>
        <dbReference type="ARBA" id="ARBA00004141"/>
    </source>
</evidence>
<accession>A0AAJ5YUV5</accession>
<keyword evidence="4 7" id="KW-0732">Signal</keyword>
<feature type="chain" id="PRO_5042313136" description="Transmembrane 9 superfamily member" evidence="7">
    <location>
        <begin position="30"/>
        <end position="600"/>
    </location>
</feature>
<evidence type="ECO:0000256" key="6">
    <source>
        <dbReference type="ARBA" id="ARBA00023136"/>
    </source>
</evidence>